<name>A0A2B4SRN4_STYPI</name>
<feature type="chain" id="PRO_5012608979" description="Nucleotide exchange factor SIL1" evidence="2">
    <location>
        <begin position="16"/>
        <end position="395"/>
    </location>
</feature>
<feature type="signal peptide" evidence="2">
    <location>
        <begin position="1"/>
        <end position="15"/>
    </location>
</feature>
<accession>A0A2B4SRN4</accession>
<dbReference type="EMBL" id="LSMT01000039">
    <property type="protein sequence ID" value="PFX31192.1"/>
    <property type="molecule type" value="Genomic_DNA"/>
</dbReference>
<gene>
    <name evidence="3" type="ORF">AWC38_SpisGene3976</name>
</gene>
<organism evidence="3 4">
    <name type="scientific">Stylophora pistillata</name>
    <name type="common">Smooth cauliflower coral</name>
    <dbReference type="NCBI Taxonomy" id="50429"/>
    <lineage>
        <taxon>Eukaryota</taxon>
        <taxon>Metazoa</taxon>
        <taxon>Cnidaria</taxon>
        <taxon>Anthozoa</taxon>
        <taxon>Hexacorallia</taxon>
        <taxon>Scleractinia</taxon>
        <taxon>Astrocoeniina</taxon>
        <taxon>Pocilloporidae</taxon>
        <taxon>Stylophora</taxon>
    </lineage>
</organism>
<evidence type="ECO:0000256" key="1">
    <source>
        <dbReference type="SAM" id="MobiDB-lite"/>
    </source>
</evidence>
<protein>
    <recommendedName>
        <fullName evidence="5">Nucleotide exchange factor SIL1</fullName>
    </recommendedName>
</protein>
<feature type="region of interest" description="Disordered" evidence="1">
    <location>
        <begin position="45"/>
        <end position="101"/>
    </location>
</feature>
<evidence type="ECO:0000313" key="3">
    <source>
        <dbReference type="EMBL" id="PFX31192.1"/>
    </source>
</evidence>
<keyword evidence="2" id="KW-0732">Signal</keyword>
<evidence type="ECO:0008006" key="5">
    <source>
        <dbReference type="Google" id="ProtNLM"/>
    </source>
</evidence>
<evidence type="ECO:0000256" key="2">
    <source>
        <dbReference type="SAM" id="SignalP"/>
    </source>
</evidence>
<feature type="region of interest" description="Disordered" evidence="1">
    <location>
        <begin position="338"/>
        <end position="369"/>
    </location>
</feature>
<evidence type="ECO:0000313" key="4">
    <source>
        <dbReference type="Proteomes" id="UP000225706"/>
    </source>
</evidence>
<comment type="caution">
    <text evidence="3">The sequence shown here is derived from an EMBL/GenBank/DDBJ whole genome shotgun (WGS) entry which is preliminary data.</text>
</comment>
<proteinExistence type="predicted"/>
<dbReference type="Proteomes" id="UP000225706">
    <property type="component" value="Unassembled WGS sequence"/>
</dbReference>
<keyword evidence="4" id="KW-1185">Reference proteome</keyword>
<dbReference type="AlphaFoldDB" id="A0A2B4SRN4"/>
<dbReference type="OrthoDB" id="5980714at2759"/>
<sequence length="395" mass="43738">MKAFIGFWLFAFATADIYQWVGLPEENYKQLDKLLNDEKFTSRGLPEPLKPGLGNLLINDHGEEKEGSEEGSGEGSGVSGVSGISGESDGSGGSGKPPPVKDAIEDLVESLHAIIPALKILKKARDEKNQEYAQQLVEVIKHAEDDADIKILLGYHVMKLNERCHQLKLAFARHANQSGLLDQLGSDDLDFTKVMGQVIEEAEQQAFDVFEAFTHIAFMNGLNNYPGAKAIMAVGGLVADAACDTKLDGLVKIIGEIVEKEDKESDYDISDKFIPFLYNPRSKFCRGRMIKAVTTLMASHKVEKAFLLAGDYVVDSMRRALLVGLAVHKKMESLLSAEEKGEEKWEEKSEEKEEEKGEEKRDEKPTDDRFKKLADLVEENLDQLSDALKSTTSVN</sequence>
<reference evidence="4" key="1">
    <citation type="journal article" date="2017" name="bioRxiv">
        <title>Comparative analysis of the genomes of Stylophora pistillata and Acropora digitifera provides evidence for extensive differences between species of corals.</title>
        <authorList>
            <person name="Voolstra C.R."/>
            <person name="Li Y."/>
            <person name="Liew Y.J."/>
            <person name="Baumgarten S."/>
            <person name="Zoccola D."/>
            <person name="Flot J.-F."/>
            <person name="Tambutte S."/>
            <person name="Allemand D."/>
            <person name="Aranda M."/>
        </authorList>
    </citation>
    <scope>NUCLEOTIDE SEQUENCE [LARGE SCALE GENOMIC DNA]</scope>
</reference>